<dbReference type="InterPro" id="IPR005074">
    <property type="entry name" value="Peptidase_C39"/>
</dbReference>
<keyword evidence="3" id="KW-1185">Reference proteome</keyword>
<gene>
    <name evidence="2" type="ORF">A2G96_24315</name>
</gene>
<dbReference type="KEGG" id="cnan:A2G96_24315"/>
<organism evidence="2 3">
    <name type="scientific">Cupriavidus nantongensis</name>
    <dbReference type="NCBI Taxonomy" id="1796606"/>
    <lineage>
        <taxon>Bacteria</taxon>
        <taxon>Pseudomonadati</taxon>
        <taxon>Pseudomonadota</taxon>
        <taxon>Betaproteobacteria</taxon>
        <taxon>Burkholderiales</taxon>
        <taxon>Burkholderiaceae</taxon>
        <taxon>Cupriavidus</taxon>
    </lineage>
</organism>
<dbReference type="GO" id="GO:0006508">
    <property type="term" value="P:proteolysis"/>
    <property type="evidence" value="ECO:0007669"/>
    <property type="project" value="InterPro"/>
</dbReference>
<name>A0A142JS83_9BURK</name>
<proteinExistence type="predicted"/>
<accession>A0A142JS83</accession>
<protein>
    <recommendedName>
        <fullName evidence="1">Peptidase C39 domain-containing protein</fullName>
    </recommendedName>
</protein>
<dbReference type="Gene3D" id="3.90.70.10">
    <property type="entry name" value="Cysteine proteinases"/>
    <property type="match status" value="1"/>
</dbReference>
<dbReference type="AlphaFoldDB" id="A0A142JS83"/>
<dbReference type="Proteomes" id="UP000075238">
    <property type="component" value="Chromosome 2"/>
</dbReference>
<dbReference type="STRING" id="1796606.A2G96_24315"/>
<dbReference type="Pfam" id="PF03412">
    <property type="entry name" value="Peptidase_C39"/>
    <property type="match status" value="1"/>
</dbReference>
<feature type="domain" description="Peptidase C39" evidence="1">
    <location>
        <begin position="33"/>
        <end position="155"/>
    </location>
</feature>
<dbReference type="GO" id="GO:0016020">
    <property type="term" value="C:membrane"/>
    <property type="evidence" value="ECO:0007669"/>
    <property type="project" value="InterPro"/>
</dbReference>
<dbReference type="GO" id="GO:0005524">
    <property type="term" value="F:ATP binding"/>
    <property type="evidence" value="ECO:0007669"/>
    <property type="project" value="InterPro"/>
</dbReference>
<dbReference type="EMBL" id="CP014845">
    <property type="protein sequence ID" value="AMR80945.1"/>
    <property type="molecule type" value="Genomic_DNA"/>
</dbReference>
<dbReference type="CDD" id="cd02423">
    <property type="entry name" value="Peptidase_C39G"/>
    <property type="match status" value="1"/>
</dbReference>
<dbReference type="PROSITE" id="PS50990">
    <property type="entry name" value="PEPTIDASE_C39"/>
    <property type="match status" value="1"/>
</dbReference>
<sequence length="194" mass="21346">MLVLALGQLGHATAAEPPVRSWKAMRDEGVVRQQYDYSCGAAALATLLRHYYGEAVSETDVLKQIAARGPATLSTLSAAATHFGYEARGYALSLEALRQTNVPAIVFLHVGNDNHFSVLRSIDAYSVELADPSLGNRIYSTTDFLRLWTTRLSRDYPGRALIVMPRDARRAANPAFMRPIPARFAGLTLRPFQP</sequence>
<evidence type="ECO:0000259" key="1">
    <source>
        <dbReference type="PROSITE" id="PS50990"/>
    </source>
</evidence>
<evidence type="ECO:0000313" key="2">
    <source>
        <dbReference type="EMBL" id="AMR80945.1"/>
    </source>
</evidence>
<dbReference type="GO" id="GO:0008233">
    <property type="term" value="F:peptidase activity"/>
    <property type="evidence" value="ECO:0007669"/>
    <property type="project" value="InterPro"/>
</dbReference>
<reference evidence="2 3" key="1">
    <citation type="submission" date="2016-03" db="EMBL/GenBank/DDBJ databases">
        <title>Complete genome sequence of a novel chlorpyrifos degrading bacterium, Cupriavidus nantongensis sp. X1.</title>
        <authorList>
            <person name="Fang L."/>
        </authorList>
    </citation>
    <scope>NUCLEOTIDE SEQUENCE [LARGE SCALE GENOMIC DNA]</scope>
    <source>
        <strain evidence="2 3">X1</strain>
    </source>
</reference>
<evidence type="ECO:0000313" key="3">
    <source>
        <dbReference type="Proteomes" id="UP000075238"/>
    </source>
</evidence>